<gene>
    <name evidence="1" type="ORF">Thi970DRAFT_03398</name>
</gene>
<dbReference type="Gene3D" id="6.20.450.20">
    <property type="match status" value="1"/>
</dbReference>
<dbReference type="SUPFAM" id="SSF47598">
    <property type="entry name" value="Ribbon-helix-helix"/>
    <property type="match status" value="1"/>
</dbReference>
<evidence type="ECO:0000313" key="2">
    <source>
        <dbReference type="Proteomes" id="UP000002964"/>
    </source>
</evidence>
<name>H8Z781_9GAMM</name>
<dbReference type="GO" id="GO:0006355">
    <property type="term" value="P:regulation of DNA-templated transcription"/>
    <property type="evidence" value="ECO:0007669"/>
    <property type="project" value="InterPro"/>
</dbReference>
<proteinExistence type="predicted"/>
<dbReference type="EMBL" id="JH603170">
    <property type="protein sequence ID" value="EIC19797.1"/>
    <property type="molecule type" value="Genomic_DNA"/>
</dbReference>
<sequence>MYFICNTRGSAMNEATFTFRVDEALKDQFATAAKACDRSGAQLLRDFMRDFVRQQREMAAHEEWFRRQVQIGLDSANAGELLSGEDVEAEAVAWRAETRRAIIGRVT</sequence>
<accession>H8Z781</accession>
<reference evidence="2" key="1">
    <citation type="submission" date="2011-06" db="EMBL/GenBank/DDBJ databases">
        <authorList>
            <consortium name="US DOE Joint Genome Institute (JGI-PGF)"/>
            <person name="Lucas S."/>
            <person name="Han J."/>
            <person name="Lapidus A."/>
            <person name="Cheng J.-F."/>
            <person name="Goodwin L."/>
            <person name="Pitluck S."/>
            <person name="Peters L."/>
            <person name="Land M.L."/>
            <person name="Hauser L."/>
            <person name="Vogl K."/>
            <person name="Liu Z."/>
            <person name="Overmann J."/>
            <person name="Frigaard N.-U."/>
            <person name="Bryant D.A."/>
            <person name="Woyke T.J."/>
        </authorList>
    </citation>
    <scope>NUCLEOTIDE SEQUENCE [LARGE SCALE GENOMIC DNA]</scope>
    <source>
        <strain evidence="2">970</strain>
    </source>
</reference>
<dbReference type="InterPro" id="IPR010985">
    <property type="entry name" value="Ribbon_hlx_hlx"/>
</dbReference>
<dbReference type="HOGENOM" id="CLU_166926_1_0_6"/>
<keyword evidence="2" id="KW-1185">Reference proteome</keyword>
<dbReference type="eggNOG" id="COG3905">
    <property type="taxonomic scope" value="Bacteria"/>
</dbReference>
<evidence type="ECO:0000313" key="1">
    <source>
        <dbReference type="EMBL" id="EIC19797.1"/>
    </source>
</evidence>
<dbReference type="Proteomes" id="UP000002964">
    <property type="component" value="Unassembled WGS sequence"/>
</dbReference>
<protein>
    <submittedName>
        <fullName evidence="1">Putative transcriptional regulator</fullName>
    </submittedName>
</protein>
<organism evidence="1 2">
    <name type="scientific">Thiorhodovibrio frisius</name>
    <dbReference type="NCBI Taxonomy" id="631362"/>
    <lineage>
        <taxon>Bacteria</taxon>
        <taxon>Pseudomonadati</taxon>
        <taxon>Pseudomonadota</taxon>
        <taxon>Gammaproteobacteria</taxon>
        <taxon>Chromatiales</taxon>
        <taxon>Chromatiaceae</taxon>
        <taxon>Thiorhodovibrio</taxon>
    </lineage>
</organism>
<dbReference type="STRING" id="631362.Thi970DRAFT_03398"/>
<dbReference type="AlphaFoldDB" id="H8Z781"/>
<reference evidence="1 2" key="2">
    <citation type="submission" date="2011-11" db="EMBL/GenBank/DDBJ databases">
        <authorList>
            <consortium name="US DOE Joint Genome Institute"/>
            <person name="Lucas S."/>
            <person name="Han J."/>
            <person name="Lapidus A."/>
            <person name="Cheng J.-F."/>
            <person name="Goodwin L."/>
            <person name="Pitluck S."/>
            <person name="Peters L."/>
            <person name="Ovchinnikova G."/>
            <person name="Zhang X."/>
            <person name="Detter J.C."/>
            <person name="Han C."/>
            <person name="Tapia R."/>
            <person name="Land M."/>
            <person name="Hauser L."/>
            <person name="Kyrpides N."/>
            <person name="Ivanova N."/>
            <person name="Pagani I."/>
            <person name="Vogl K."/>
            <person name="Liu Z."/>
            <person name="Overmann J."/>
            <person name="Frigaard N.-U."/>
            <person name="Bryant D."/>
            <person name="Woyke T."/>
        </authorList>
    </citation>
    <scope>NUCLEOTIDE SEQUENCE [LARGE SCALE GENOMIC DNA]</scope>
    <source>
        <strain evidence="1 2">970</strain>
    </source>
</reference>